<reference evidence="1 2" key="1">
    <citation type="submission" date="2024-11" db="EMBL/GenBank/DDBJ databases">
        <authorList>
            <person name="Heng Y.C."/>
            <person name="Lim A.C.H."/>
            <person name="Lee J.K.Y."/>
            <person name="Kittelmann S."/>
        </authorList>
    </citation>
    <scope>NUCLEOTIDE SEQUENCE [LARGE SCALE GENOMIC DNA]</scope>
    <source>
        <strain evidence="1 2">WILCCON 0269</strain>
    </source>
</reference>
<accession>A0ABW8SPE9</accession>
<gene>
    <name evidence="1" type="ORF">ACJDU8_18930</name>
</gene>
<dbReference type="Proteomes" id="UP001623660">
    <property type="component" value="Unassembled WGS sequence"/>
</dbReference>
<organism evidence="1 2">
    <name type="scientific">Candidatus Clostridium eludens</name>
    <dbReference type="NCBI Taxonomy" id="3381663"/>
    <lineage>
        <taxon>Bacteria</taxon>
        <taxon>Bacillati</taxon>
        <taxon>Bacillota</taxon>
        <taxon>Clostridia</taxon>
        <taxon>Eubacteriales</taxon>
        <taxon>Clostridiaceae</taxon>
        <taxon>Clostridium</taxon>
    </lineage>
</organism>
<dbReference type="RefSeq" id="WP_406793726.1">
    <property type="nucleotide sequence ID" value="NZ_JBJHZX010000034.1"/>
</dbReference>
<protein>
    <submittedName>
        <fullName evidence="1">Uncharacterized protein</fullName>
    </submittedName>
</protein>
<name>A0ABW8SPE9_9CLOT</name>
<proteinExistence type="predicted"/>
<dbReference type="EMBL" id="JBJHZX010000034">
    <property type="protein sequence ID" value="MFL0197623.1"/>
    <property type="molecule type" value="Genomic_DNA"/>
</dbReference>
<evidence type="ECO:0000313" key="1">
    <source>
        <dbReference type="EMBL" id="MFL0197623.1"/>
    </source>
</evidence>
<comment type="caution">
    <text evidence="1">The sequence shown here is derived from an EMBL/GenBank/DDBJ whole genome shotgun (WGS) entry which is preliminary data.</text>
</comment>
<evidence type="ECO:0000313" key="2">
    <source>
        <dbReference type="Proteomes" id="UP001623660"/>
    </source>
</evidence>
<sequence>MIKLKASHSTEQEKDKLLLLIKSAFRFEKEPKIYKKEGPYKYI</sequence>
<keyword evidence="2" id="KW-1185">Reference proteome</keyword>